<evidence type="ECO:0000256" key="14">
    <source>
        <dbReference type="ARBA" id="ARBA00045077"/>
    </source>
</evidence>
<evidence type="ECO:0000256" key="4">
    <source>
        <dbReference type="ARBA" id="ARBA00022723"/>
    </source>
</evidence>
<evidence type="ECO:0000313" key="19">
    <source>
        <dbReference type="EMBL" id="KAF7346322.1"/>
    </source>
</evidence>
<evidence type="ECO:0000256" key="1">
    <source>
        <dbReference type="ARBA" id="ARBA00001973"/>
    </source>
</evidence>
<dbReference type="GO" id="GO:0005576">
    <property type="term" value="C:extracellular region"/>
    <property type="evidence" value="ECO:0007669"/>
    <property type="project" value="UniProtKB-SubCell"/>
</dbReference>
<evidence type="ECO:0000256" key="10">
    <source>
        <dbReference type="ARBA" id="ARBA00023157"/>
    </source>
</evidence>
<keyword evidence="9" id="KW-0503">Monooxygenase</keyword>
<evidence type="ECO:0000256" key="15">
    <source>
        <dbReference type="ARBA" id="ARBA00047174"/>
    </source>
</evidence>
<evidence type="ECO:0000256" key="8">
    <source>
        <dbReference type="ARBA" id="ARBA00023008"/>
    </source>
</evidence>
<feature type="region of interest" description="Disordered" evidence="16">
    <location>
        <begin position="245"/>
        <end position="318"/>
    </location>
</feature>
<dbReference type="Gene3D" id="2.70.50.70">
    <property type="match status" value="1"/>
</dbReference>
<keyword evidence="5 17" id="KW-0732">Signal</keyword>
<evidence type="ECO:0000256" key="7">
    <source>
        <dbReference type="ARBA" id="ARBA00023002"/>
    </source>
</evidence>
<keyword evidence="11" id="KW-0119">Carbohydrate metabolism</keyword>
<keyword evidence="7" id="KW-0560">Oxidoreductase</keyword>
<evidence type="ECO:0000256" key="11">
    <source>
        <dbReference type="ARBA" id="ARBA00023277"/>
    </source>
</evidence>
<dbReference type="InterPro" id="IPR005103">
    <property type="entry name" value="AA9_LPMO"/>
</dbReference>
<comment type="catalytic activity">
    <reaction evidence="14">
        <text>[(1-&gt;4)-beta-D-glucosyl]n+m + reduced acceptor + O2 = 4-dehydro-beta-D-glucosyl-[(1-&gt;4)-beta-D-glucosyl]n-1 + [(1-&gt;4)-beta-D-glucosyl]m + acceptor + H2O.</text>
        <dbReference type="EC" id="1.14.99.56"/>
    </reaction>
</comment>
<evidence type="ECO:0000256" key="17">
    <source>
        <dbReference type="SAM" id="SignalP"/>
    </source>
</evidence>
<keyword evidence="3" id="KW-0964">Secreted</keyword>
<comment type="subcellular location">
    <subcellularLocation>
        <location evidence="2">Secreted</location>
    </subcellularLocation>
</comment>
<evidence type="ECO:0000256" key="5">
    <source>
        <dbReference type="ARBA" id="ARBA00022729"/>
    </source>
</evidence>
<comment type="caution">
    <text evidence="19">The sequence shown here is derived from an EMBL/GenBank/DDBJ whole genome shotgun (WGS) entry which is preliminary data.</text>
</comment>
<dbReference type="GO" id="GO:0046872">
    <property type="term" value="F:metal ion binding"/>
    <property type="evidence" value="ECO:0007669"/>
    <property type="project" value="UniProtKB-KW"/>
</dbReference>
<dbReference type="PANTHER" id="PTHR33353">
    <property type="entry name" value="PUTATIVE (AFU_ORTHOLOGUE AFUA_1G12560)-RELATED"/>
    <property type="match status" value="1"/>
</dbReference>
<keyword evidence="6" id="KW-0136">Cellulose degradation</keyword>
<name>A0A8H6XSB5_9AGAR</name>
<dbReference type="PANTHER" id="PTHR33353:SF10">
    <property type="entry name" value="ENDO-BETA-1,4-GLUCANASE D"/>
    <property type="match status" value="1"/>
</dbReference>
<keyword evidence="4" id="KW-0479">Metal-binding</keyword>
<evidence type="ECO:0000256" key="9">
    <source>
        <dbReference type="ARBA" id="ARBA00023033"/>
    </source>
</evidence>
<feature type="compositionally biased region" description="Polar residues" evidence="16">
    <location>
        <begin position="245"/>
        <end position="276"/>
    </location>
</feature>
<dbReference type="GO" id="GO:0004497">
    <property type="term" value="F:monooxygenase activity"/>
    <property type="evidence" value="ECO:0007669"/>
    <property type="project" value="UniProtKB-KW"/>
</dbReference>
<evidence type="ECO:0000313" key="20">
    <source>
        <dbReference type="Proteomes" id="UP000623467"/>
    </source>
</evidence>
<keyword evidence="8" id="KW-0186">Copper</keyword>
<comment type="cofactor">
    <cofactor evidence="1">
        <name>Cu(2+)</name>
        <dbReference type="ChEBI" id="CHEBI:29036"/>
    </cofactor>
</comment>
<dbReference type="AlphaFoldDB" id="A0A8H6XSB5"/>
<evidence type="ECO:0000256" key="16">
    <source>
        <dbReference type="SAM" id="MobiDB-lite"/>
    </source>
</evidence>
<sequence>MKLTLFVSLFVTLVLPPRVAAHGWVGSINIAGTNYEGPPLGTSDPGTVIRQVNTNSPVTSVSDPNLACGPNAQLAQDIATANPGDPIEVNWVSSAGAWFHDVGPMLTYLANCGSSPCSEFDVSNAQWFKIQQVAKVDGGWAQALLNSGAPATLSLPSNLAAGNYLMRHEIIALQNAVSQGGAEFYASCSQLQVKGSATGSPSASDLVKLPGAYSATDPGILVDVYSNPNAAYTFPGPPIASFISGSDSDSTASTNPGSSSVAPGTNLPGSSVASSNPTTAPGKATPTSTASTSSSTTCQLRRSVSSSDSVLSSQTGAKRWHRAMRGFPMFRK</sequence>
<dbReference type="CDD" id="cd21175">
    <property type="entry name" value="LPMO_AA9"/>
    <property type="match status" value="1"/>
</dbReference>
<feature type="compositionally biased region" description="Low complexity" evidence="16">
    <location>
        <begin position="277"/>
        <end position="313"/>
    </location>
</feature>
<dbReference type="OrthoDB" id="4849160at2759"/>
<evidence type="ECO:0000256" key="3">
    <source>
        <dbReference type="ARBA" id="ARBA00022525"/>
    </source>
</evidence>
<evidence type="ECO:0000256" key="2">
    <source>
        <dbReference type="ARBA" id="ARBA00004613"/>
    </source>
</evidence>
<feature type="signal peptide" evidence="17">
    <location>
        <begin position="1"/>
        <end position="21"/>
    </location>
</feature>
<comment type="similarity">
    <text evidence="13">Belongs to the polysaccharide monooxygenase AA9 family.</text>
</comment>
<proteinExistence type="inferred from homology"/>
<dbReference type="Proteomes" id="UP000623467">
    <property type="component" value="Unassembled WGS sequence"/>
</dbReference>
<dbReference type="EMBL" id="JACAZH010000019">
    <property type="protein sequence ID" value="KAF7346322.1"/>
    <property type="molecule type" value="Genomic_DNA"/>
</dbReference>
<evidence type="ECO:0000256" key="12">
    <source>
        <dbReference type="ARBA" id="ARBA00023326"/>
    </source>
</evidence>
<dbReference type="GO" id="GO:0030245">
    <property type="term" value="P:cellulose catabolic process"/>
    <property type="evidence" value="ECO:0007669"/>
    <property type="project" value="UniProtKB-KW"/>
</dbReference>
<evidence type="ECO:0000259" key="18">
    <source>
        <dbReference type="Pfam" id="PF03443"/>
    </source>
</evidence>
<dbReference type="EC" id="1.14.99.56" evidence="15"/>
<feature type="domain" description="Auxiliary Activity family 9 catalytic" evidence="18">
    <location>
        <begin position="22"/>
        <end position="229"/>
    </location>
</feature>
<keyword evidence="10" id="KW-1015">Disulfide bond</keyword>
<dbReference type="Pfam" id="PF03443">
    <property type="entry name" value="AA9"/>
    <property type="match status" value="1"/>
</dbReference>
<accession>A0A8H6XSB5</accession>
<gene>
    <name evidence="19" type="ORF">MSAN_01859900</name>
</gene>
<organism evidence="19 20">
    <name type="scientific">Mycena sanguinolenta</name>
    <dbReference type="NCBI Taxonomy" id="230812"/>
    <lineage>
        <taxon>Eukaryota</taxon>
        <taxon>Fungi</taxon>
        <taxon>Dikarya</taxon>
        <taxon>Basidiomycota</taxon>
        <taxon>Agaricomycotina</taxon>
        <taxon>Agaricomycetes</taxon>
        <taxon>Agaricomycetidae</taxon>
        <taxon>Agaricales</taxon>
        <taxon>Marasmiineae</taxon>
        <taxon>Mycenaceae</taxon>
        <taxon>Mycena</taxon>
    </lineage>
</organism>
<protein>
    <recommendedName>
        <fullName evidence="15">lytic cellulose monooxygenase (C4-dehydrogenating)</fullName>
        <ecNumber evidence="15">1.14.99.56</ecNumber>
    </recommendedName>
</protein>
<reference evidence="19" key="1">
    <citation type="submission" date="2020-05" db="EMBL/GenBank/DDBJ databases">
        <title>Mycena genomes resolve the evolution of fungal bioluminescence.</title>
        <authorList>
            <person name="Tsai I.J."/>
        </authorList>
    </citation>
    <scope>NUCLEOTIDE SEQUENCE</scope>
    <source>
        <strain evidence="19">160909Yilan</strain>
    </source>
</reference>
<dbReference type="InterPro" id="IPR049892">
    <property type="entry name" value="AA9"/>
</dbReference>
<keyword evidence="20" id="KW-1185">Reference proteome</keyword>
<feature type="chain" id="PRO_5034724282" description="lytic cellulose monooxygenase (C4-dehydrogenating)" evidence="17">
    <location>
        <begin position="22"/>
        <end position="332"/>
    </location>
</feature>
<evidence type="ECO:0000256" key="13">
    <source>
        <dbReference type="ARBA" id="ARBA00044502"/>
    </source>
</evidence>
<evidence type="ECO:0000256" key="6">
    <source>
        <dbReference type="ARBA" id="ARBA00023001"/>
    </source>
</evidence>
<keyword evidence="12" id="KW-0624">Polysaccharide degradation</keyword>